<dbReference type="SUPFAM" id="SSF52833">
    <property type="entry name" value="Thioredoxin-like"/>
    <property type="match status" value="1"/>
</dbReference>
<proteinExistence type="predicted"/>
<dbReference type="InterPro" id="IPR036249">
    <property type="entry name" value="Thioredoxin-like_sf"/>
</dbReference>
<protein>
    <submittedName>
        <fullName evidence="1">Thioredoxin</fullName>
    </submittedName>
</protein>
<gene>
    <name evidence="1" type="ORF">WCN91_09300</name>
</gene>
<name>A0ABU9MX00_9GAMM</name>
<reference evidence="1 2" key="1">
    <citation type="submission" date="2024-03" db="EMBL/GenBank/DDBJ databases">
        <title>Pseudoalteromonas qingdaonensis sp. nov., isolated from the intestines of marine benthic organisms.</title>
        <authorList>
            <person name="Lin X."/>
            <person name="Fang S."/>
            <person name="Hu X."/>
        </authorList>
    </citation>
    <scope>NUCLEOTIDE SEQUENCE [LARGE SCALE GENOMIC DNA]</scope>
    <source>
        <strain evidence="1 2">YIC-827</strain>
    </source>
</reference>
<organism evidence="1 2">
    <name type="scientific">Pseudoalteromonas qingdaonensis</name>
    <dbReference type="NCBI Taxonomy" id="3131913"/>
    <lineage>
        <taxon>Bacteria</taxon>
        <taxon>Pseudomonadati</taxon>
        <taxon>Pseudomonadota</taxon>
        <taxon>Gammaproteobacteria</taxon>
        <taxon>Alteromonadales</taxon>
        <taxon>Pseudoalteromonadaceae</taxon>
        <taxon>Pseudoalteromonas</taxon>
    </lineage>
</organism>
<evidence type="ECO:0000313" key="1">
    <source>
        <dbReference type="EMBL" id="MEM0515605.1"/>
    </source>
</evidence>
<dbReference type="RefSeq" id="WP_342678393.1">
    <property type="nucleotide sequence ID" value="NZ_JBCGCU010000008.1"/>
</dbReference>
<accession>A0ABU9MX00</accession>
<keyword evidence="2" id="KW-1185">Reference proteome</keyword>
<dbReference type="EMBL" id="JBCGCU010000008">
    <property type="protein sequence ID" value="MEM0515605.1"/>
    <property type="molecule type" value="Genomic_DNA"/>
</dbReference>
<comment type="caution">
    <text evidence="1">The sequence shown here is derived from an EMBL/GenBank/DDBJ whole genome shotgun (WGS) entry which is preliminary data.</text>
</comment>
<evidence type="ECO:0000313" key="2">
    <source>
        <dbReference type="Proteomes" id="UP001447008"/>
    </source>
</evidence>
<dbReference type="Proteomes" id="UP001447008">
    <property type="component" value="Unassembled WGS sequence"/>
</dbReference>
<sequence length="123" mass="13582">MALSTTAACADDNPYIGVIESSGLLGEYKTFASAYDDFAPSNDELAQMHKLKGKSLLVLFGTWCHDSEREVPRLLKLLALSKVELAKLELVAVDYNKKMIRAWPRNLRLNTPPPLSSSMATPN</sequence>